<protein>
    <submittedName>
        <fullName evidence="1">Uncharacterized protein</fullName>
    </submittedName>
</protein>
<sequence>MPNFEYFITARKSSQNVDLNGDDPTFELQNVNDTIPNAVCLPSTTQFERRITFHVIYIFFPSVIV</sequence>
<organism evidence="1 2">
    <name type="scientific">Botryotinia convoluta</name>
    <dbReference type="NCBI Taxonomy" id="54673"/>
    <lineage>
        <taxon>Eukaryota</taxon>
        <taxon>Fungi</taxon>
        <taxon>Dikarya</taxon>
        <taxon>Ascomycota</taxon>
        <taxon>Pezizomycotina</taxon>
        <taxon>Leotiomycetes</taxon>
        <taxon>Helotiales</taxon>
        <taxon>Sclerotiniaceae</taxon>
        <taxon>Botryotinia</taxon>
    </lineage>
</organism>
<keyword evidence="2" id="KW-1185">Reference proteome</keyword>
<accession>A0A4Z1INT0</accession>
<reference evidence="1 2" key="1">
    <citation type="submission" date="2017-12" db="EMBL/GenBank/DDBJ databases">
        <title>Comparative genomics of Botrytis spp.</title>
        <authorList>
            <person name="Valero-Jimenez C.A."/>
            <person name="Tapia P."/>
            <person name="Veloso J."/>
            <person name="Silva-Moreno E."/>
            <person name="Staats M."/>
            <person name="Valdes J.H."/>
            <person name="Van Kan J.A.L."/>
        </authorList>
    </citation>
    <scope>NUCLEOTIDE SEQUENCE [LARGE SCALE GENOMIC DNA]</scope>
    <source>
        <strain evidence="1 2">MUCL11595</strain>
    </source>
</reference>
<comment type="caution">
    <text evidence="1">The sequence shown here is derived from an EMBL/GenBank/DDBJ whole genome shotgun (WGS) entry which is preliminary data.</text>
</comment>
<name>A0A4Z1INT0_9HELO</name>
<dbReference type="AlphaFoldDB" id="A0A4Z1INT0"/>
<dbReference type="Proteomes" id="UP000297527">
    <property type="component" value="Unassembled WGS sequence"/>
</dbReference>
<gene>
    <name evidence="1" type="ORF">BCON_0014g00200</name>
</gene>
<evidence type="ECO:0000313" key="1">
    <source>
        <dbReference type="EMBL" id="TGO63231.1"/>
    </source>
</evidence>
<proteinExistence type="predicted"/>
<evidence type="ECO:0000313" key="2">
    <source>
        <dbReference type="Proteomes" id="UP000297527"/>
    </source>
</evidence>
<dbReference type="EMBL" id="PQXN01000014">
    <property type="protein sequence ID" value="TGO63231.1"/>
    <property type="molecule type" value="Genomic_DNA"/>
</dbReference>